<keyword evidence="10" id="KW-1185">Reference proteome</keyword>
<dbReference type="InterPro" id="IPR001851">
    <property type="entry name" value="ABC_transp_permease"/>
</dbReference>
<keyword evidence="3" id="KW-1003">Cell membrane</keyword>
<dbReference type="GO" id="GO:0022857">
    <property type="term" value="F:transmembrane transporter activity"/>
    <property type="evidence" value="ECO:0007669"/>
    <property type="project" value="InterPro"/>
</dbReference>
<dbReference type="Pfam" id="PF02653">
    <property type="entry name" value="BPD_transp_2"/>
    <property type="match status" value="1"/>
</dbReference>
<protein>
    <submittedName>
        <fullName evidence="9">High-affinity D-ribose transport protein (ABC superfamily, membrane)</fullName>
    </submittedName>
</protein>
<evidence type="ECO:0000313" key="10">
    <source>
        <dbReference type="Proteomes" id="UP000234331"/>
    </source>
</evidence>
<reference evidence="9 10" key="1">
    <citation type="submission" date="2017-06" db="EMBL/GenBank/DDBJ databases">
        <authorList>
            <person name="Kim H.J."/>
            <person name="Triplett B.A."/>
        </authorList>
    </citation>
    <scope>NUCLEOTIDE SEQUENCE [LARGE SCALE GENOMIC DNA]</scope>
    <source>
        <strain evidence="9">FRACA_ARgP5</strain>
    </source>
</reference>
<feature type="transmembrane region" description="Helical" evidence="8">
    <location>
        <begin position="184"/>
        <end position="206"/>
    </location>
</feature>
<dbReference type="AlphaFoldDB" id="A0A2I2L2H4"/>
<evidence type="ECO:0000256" key="8">
    <source>
        <dbReference type="SAM" id="Phobius"/>
    </source>
</evidence>
<dbReference type="OrthoDB" id="3468954at2"/>
<evidence type="ECO:0000256" key="5">
    <source>
        <dbReference type="ARBA" id="ARBA00022692"/>
    </source>
</evidence>
<sequence>MSTTEATAAATQESDRDVAIPARRPRGRVVPRLGLDRFSGLYVLGALVLAYGIWLPDTFLTSETARSVADGQAIAAIVALALVVPLAAGAFDLSVAATLGFSVCLVAWLQGHHVNPVLSVLAALAVGIVIGAVNSFVVVVLRVNSFIGTLGMSSLLAAASYWITGGQTLIKGFSPDLLRAGRAQPAHIPVTVLYLVGTALVLWFVLEHTPLGRYFYAVGANPRAARLAGLRVDRLVARSLILAGFLSALGGAILAAKLGLGSPDVGPPYLLPAFSAAFLGATQIRSGRVNVLGTLVAVYLLGVGVKGLQLAGAPSYVSDLFNGAALIVAVALAARTSRASRT</sequence>
<organism evidence="9 10">
    <name type="scientific">Frankia canadensis</name>
    <dbReference type="NCBI Taxonomy" id="1836972"/>
    <lineage>
        <taxon>Bacteria</taxon>
        <taxon>Bacillati</taxon>
        <taxon>Actinomycetota</taxon>
        <taxon>Actinomycetes</taxon>
        <taxon>Frankiales</taxon>
        <taxon>Frankiaceae</taxon>
        <taxon>Frankia</taxon>
    </lineage>
</organism>
<gene>
    <name evidence="9" type="primary">rbsC</name>
    <name evidence="9" type="ORF">FRACA_90070</name>
</gene>
<name>A0A2I2L2H4_9ACTN</name>
<feature type="transmembrane region" description="Helical" evidence="8">
    <location>
        <begin position="33"/>
        <end position="55"/>
    </location>
</feature>
<feature type="transmembrane region" description="Helical" evidence="8">
    <location>
        <begin position="316"/>
        <end position="334"/>
    </location>
</feature>
<feature type="transmembrane region" description="Helical" evidence="8">
    <location>
        <begin position="268"/>
        <end position="284"/>
    </location>
</feature>
<dbReference type="Proteomes" id="UP000234331">
    <property type="component" value="Unassembled WGS sequence"/>
</dbReference>
<evidence type="ECO:0000256" key="7">
    <source>
        <dbReference type="ARBA" id="ARBA00023136"/>
    </source>
</evidence>
<keyword evidence="5 8" id="KW-0812">Transmembrane</keyword>
<dbReference type="CDD" id="cd06579">
    <property type="entry name" value="TM_PBP1_transp_AraH_like"/>
    <property type="match status" value="1"/>
</dbReference>
<evidence type="ECO:0000256" key="2">
    <source>
        <dbReference type="ARBA" id="ARBA00022448"/>
    </source>
</evidence>
<dbReference type="GO" id="GO:0005886">
    <property type="term" value="C:plasma membrane"/>
    <property type="evidence" value="ECO:0007669"/>
    <property type="project" value="UniProtKB-SubCell"/>
</dbReference>
<accession>A0A2I2L2H4</accession>
<proteinExistence type="predicted"/>
<keyword evidence="7 8" id="KW-0472">Membrane</keyword>
<feature type="transmembrane region" description="Helical" evidence="8">
    <location>
        <begin position="117"/>
        <end position="139"/>
    </location>
</feature>
<feature type="transmembrane region" description="Helical" evidence="8">
    <location>
        <begin position="146"/>
        <end position="164"/>
    </location>
</feature>
<comment type="subcellular location">
    <subcellularLocation>
        <location evidence="1">Cell membrane</location>
        <topology evidence="1">Multi-pass membrane protein</topology>
    </subcellularLocation>
</comment>
<evidence type="ECO:0000256" key="6">
    <source>
        <dbReference type="ARBA" id="ARBA00022989"/>
    </source>
</evidence>
<feature type="transmembrane region" description="Helical" evidence="8">
    <location>
        <begin position="291"/>
        <end position="310"/>
    </location>
</feature>
<evidence type="ECO:0000256" key="4">
    <source>
        <dbReference type="ARBA" id="ARBA00022519"/>
    </source>
</evidence>
<evidence type="ECO:0000313" key="9">
    <source>
        <dbReference type="EMBL" id="SNQ52067.1"/>
    </source>
</evidence>
<dbReference type="RefSeq" id="WP_101836318.1">
    <property type="nucleotide sequence ID" value="NZ_FZMO01000558.1"/>
</dbReference>
<feature type="transmembrane region" description="Helical" evidence="8">
    <location>
        <begin position="235"/>
        <end position="256"/>
    </location>
</feature>
<keyword evidence="2" id="KW-0813">Transport</keyword>
<keyword evidence="6 8" id="KW-1133">Transmembrane helix</keyword>
<dbReference type="PANTHER" id="PTHR32196:SF21">
    <property type="entry name" value="ABC TRANSPORTER PERMEASE PROTEIN YPHD-RELATED"/>
    <property type="match status" value="1"/>
</dbReference>
<dbReference type="PANTHER" id="PTHR32196">
    <property type="entry name" value="ABC TRANSPORTER PERMEASE PROTEIN YPHD-RELATED-RELATED"/>
    <property type="match status" value="1"/>
</dbReference>
<keyword evidence="4" id="KW-0997">Cell inner membrane</keyword>
<dbReference type="EMBL" id="FZMO01000558">
    <property type="protein sequence ID" value="SNQ52067.1"/>
    <property type="molecule type" value="Genomic_DNA"/>
</dbReference>
<evidence type="ECO:0000256" key="1">
    <source>
        <dbReference type="ARBA" id="ARBA00004651"/>
    </source>
</evidence>
<evidence type="ECO:0000256" key="3">
    <source>
        <dbReference type="ARBA" id="ARBA00022475"/>
    </source>
</evidence>